<reference evidence="2 3" key="1">
    <citation type="journal article" date="2005" name="Science">
        <title>Genome of the host-cell transforming parasite Theileria annulata compared with T. parva.</title>
        <authorList>
            <person name="Pain A."/>
            <person name="Renauld H."/>
            <person name="Berriman M."/>
            <person name="Murphy L."/>
            <person name="Yeats C.A."/>
            <person name="Weir W."/>
            <person name="Kerhornou A."/>
            <person name="Aslett M."/>
            <person name="Bishop R."/>
            <person name="Bouchier C."/>
            <person name="Cochet M."/>
            <person name="Coulson R.M.R."/>
            <person name="Cronin A."/>
            <person name="de Villiers E.P."/>
            <person name="Fraser A."/>
            <person name="Fosker N."/>
            <person name="Gardner M."/>
            <person name="Goble A."/>
            <person name="Griffiths-Jones S."/>
            <person name="Harris D.E."/>
            <person name="Katzer F."/>
            <person name="Larke N."/>
            <person name="Lord A."/>
            <person name="Maser P."/>
            <person name="McKellar S."/>
            <person name="Mooney P."/>
            <person name="Morton F."/>
            <person name="Nene V."/>
            <person name="O'Neil S."/>
            <person name="Price C."/>
            <person name="Quail M.A."/>
            <person name="Rabbinowitsch E."/>
            <person name="Rawlings N.D."/>
            <person name="Rutter S."/>
            <person name="Saunders D."/>
            <person name="Seeger K."/>
            <person name="Shah T."/>
            <person name="Squares R."/>
            <person name="Squares S."/>
            <person name="Tivey A."/>
            <person name="Walker A.R."/>
            <person name="Woodward J."/>
            <person name="Dobbelaere D.A.E."/>
            <person name="Langsley G."/>
            <person name="Rajandream M.A."/>
            <person name="McKeever D."/>
            <person name="Shiels B."/>
            <person name="Tait A."/>
            <person name="Barrell B.G."/>
            <person name="Hall N."/>
        </authorList>
    </citation>
    <scope>NUCLEOTIDE SEQUENCE [LARGE SCALE GENOMIC DNA]</scope>
    <source>
        <strain evidence="3">Ankara</strain>
    </source>
</reference>
<dbReference type="SUPFAM" id="SSF54236">
    <property type="entry name" value="Ubiquitin-like"/>
    <property type="match status" value="1"/>
</dbReference>
<dbReference type="eggNOG" id="ENOG502S9UC">
    <property type="taxonomic scope" value="Eukaryota"/>
</dbReference>
<dbReference type="OMA" id="IKMYNIG"/>
<evidence type="ECO:0000313" key="2">
    <source>
        <dbReference type="EMBL" id="CAI75770.1"/>
    </source>
</evidence>
<dbReference type="InterPro" id="IPR036339">
    <property type="entry name" value="PUB-like_dom_sf"/>
</dbReference>
<gene>
    <name evidence="2" type="ORF">TA05180</name>
</gene>
<dbReference type="CDD" id="cd09212">
    <property type="entry name" value="PUB"/>
    <property type="match status" value="1"/>
</dbReference>
<proteinExistence type="predicted"/>
<dbReference type="RefSeq" id="XP_955246.1">
    <property type="nucleotide sequence ID" value="XM_950153.1"/>
</dbReference>
<keyword evidence="3" id="KW-1185">Reference proteome</keyword>
<dbReference type="Proteomes" id="UP000001950">
    <property type="component" value="Chromosome 3"/>
</dbReference>
<organism evidence="2 3">
    <name type="scientific">Theileria annulata</name>
    <dbReference type="NCBI Taxonomy" id="5874"/>
    <lineage>
        <taxon>Eukaryota</taxon>
        <taxon>Sar</taxon>
        <taxon>Alveolata</taxon>
        <taxon>Apicomplexa</taxon>
        <taxon>Aconoidasida</taxon>
        <taxon>Piroplasmida</taxon>
        <taxon>Theileriidae</taxon>
        <taxon>Theileria</taxon>
    </lineage>
</organism>
<dbReference type="OrthoDB" id="360364at2759"/>
<accession>Q4UBN1</accession>
<dbReference type="SUPFAM" id="SSF143503">
    <property type="entry name" value="PUG domain-like"/>
    <property type="match status" value="1"/>
</dbReference>
<dbReference type="KEGG" id="tan:TA05180"/>
<dbReference type="InterPro" id="IPR029071">
    <property type="entry name" value="Ubiquitin-like_domsf"/>
</dbReference>
<dbReference type="InParanoid" id="Q4UBN1"/>
<dbReference type="GeneID" id="3864562"/>
<evidence type="ECO:0000313" key="3">
    <source>
        <dbReference type="Proteomes" id="UP000001950"/>
    </source>
</evidence>
<dbReference type="EMBL" id="CR940352">
    <property type="protein sequence ID" value="CAI75770.1"/>
    <property type="molecule type" value="Genomic_DNA"/>
</dbReference>
<dbReference type="Pfam" id="PF09409">
    <property type="entry name" value="PUB"/>
    <property type="match status" value="1"/>
</dbReference>
<dbReference type="InterPro" id="IPR018997">
    <property type="entry name" value="PUB_domain"/>
</dbReference>
<protein>
    <recommendedName>
        <fullName evidence="1">PUB domain-containing protein</fullName>
    </recommendedName>
</protein>
<name>Q4UBN1_THEAN</name>
<sequence>MSVDSRSIPDEEVDLLFKVNSIEYFEVVGSNYDNDLNKILKQIPTVYLTTFKPIYYHSIDNFLQDEHYKEGLIYIVKILENILLNPANLKSRRIRKCNKFFVTYISSNELLLELFTLFGFVPVEDSYVLQHVYFHRLLSSYLTLVKTLHGPFNLNYKSLQSHFFDPFKAYSHYSNINSNSDSFELTSKDETKSIIDDTVKEISEKDESESKLDDWNPVITVESNVKPGKKLQPEPLDTSKPTASSLIKMYNIGKNENFESRSKKQLETLKSKSELAKKSPIVEVKIKFPKSTTLTVQVPVKSLVRNIRRNIQTILVDDVSFDDWHLVEFPIRRKIRDEKTLLEEDIVLKSILHFTFAGITFTTLHTFRFHT</sequence>
<evidence type="ECO:0000259" key="1">
    <source>
        <dbReference type="Pfam" id="PF09409"/>
    </source>
</evidence>
<dbReference type="Gene3D" id="1.20.58.2190">
    <property type="match status" value="1"/>
</dbReference>
<feature type="domain" description="PUB" evidence="1">
    <location>
        <begin position="66"/>
        <end position="125"/>
    </location>
</feature>
<dbReference type="VEuPathDB" id="PiroplasmaDB:TA05180"/>
<dbReference type="AlphaFoldDB" id="Q4UBN1"/>